<gene>
    <name evidence="3" type="ORF">HYS17_00105</name>
</gene>
<dbReference type="EMBL" id="CP066681">
    <property type="protein sequence ID" value="QQG36231.1"/>
    <property type="molecule type" value="Genomic_DNA"/>
</dbReference>
<organism evidence="3 4">
    <name type="scientific">Micavibrio aeruginosavorus</name>
    <dbReference type="NCBI Taxonomy" id="349221"/>
    <lineage>
        <taxon>Bacteria</taxon>
        <taxon>Pseudomonadati</taxon>
        <taxon>Bdellovibrionota</taxon>
        <taxon>Bdellovibrionia</taxon>
        <taxon>Bdellovibrionales</taxon>
        <taxon>Pseudobdellovibrionaceae</taxon>
        <taxon>Micavibrio</taxon>
    </lineage>
</organism>
<dbReference type="InterPro" id="IPR027417">
    <property type="entry name" value="P-loop_NTPase"/>
</dbReference>
<dbReference type="AlphaFoldDB" id="A0A7T5UHQ7"/>
<dbReference type="Proteomes" id="UP000595362">
    <property type="component" value="Chromosome"/>
</dbReference>
<dbReference type="InterPro" id="IPR000605">
    <property type="entry name" value="Helicase_SF3_ssDNA/RNA_vir"/>
</dbReference>
<dbReference type="CDD" id="cd00009">
    <property type="entry name" value="AAA"/>
    <property type="match status" value="1"/>
</dbReference>
<evidence type="ECO:0000259" key="2">
    <source>
        <dbReference type="Pfam" id="PF00910"/>
    </source>
</evidence>
<dbReference type="SUPFAM" id="SSF52540">
    <property type="entry name" value="P-loop containing nucleoside triphosphate hydrolases"/>
    <property type="match status" value="1"/>
</dbReference>
<name>A0A7T5UHQ7_9BACT</name>
<feature type="domain" description="Helicase superfamily 3 single-stranded DNA/RNA virus" evidence="2">
    <location>
        <begin position="73"/>
        <end position="172"/>
    </location>
</feature>
<evidence type="ECO:0000256" key="1">
    <source>
        <dbReference type="SAM" id="MobiDB-lite"/>
    </source>
</evidence>
<sequence length="243" mass="26861">MGGKNQIQDIRPGSTFSNYAPQNENQKTAASNLRALAQSFVDNKALFAGGAAALSPSFGHVAKPSPFPDGMIIFLHGTSGTGKSHLIEAVINQLKDDAPEILPSIYFYRGKLHYPVLDGSDNMHLDYERKPIIVVDDLFADKQSLQQADSSDYKTLSTFLTMVYEKKCLAVMSSNFSLADELLPFLQRHDRIGRITSRVQELVGGRGFSVDTSGPDYRVKLAEDMQRSQKRNQMNPFASLKSP</sequence>
<proteinExistence type="predicted"/>
<dbReference type="Pfam" id="PF00910">
    <property type="entry name" value="RNA_helicase"/>
    <property type="match status" value="1"/>
</dbReference>
<feature type="region of interest" description="Disordered" evidence="1">
    <location>
        <begin position="1"/>
        <end position="22"/>
    </location>
</feature>
<dbReference type="GO" id="GO:0003723">
    <property type="term" value="F:RNA binding"/>
    <property type="evidence" value="ECO:0007669"/>
    <property type="project" value="InterPro"/>
</dbReference>
<accession>A0A7T5UHQ7</accession>
<reference evidence="3 4" key="1">
    <citation type="submission" date="2020-07" db="EMBL/GenBank/DDBJ databases">
        <title>Huge and variable diversity of episymbiotic CPR bacteria and DPANN archaea in groundwater ecosystems.</title>
        <authorList>
            <person name="He C.Y."/>
            <person name="Keren R."/>
            <person name="Whittaker M."/>
            <person name="Farag I.F."/>
            <person name="Doudna J."/>
            <person name="Cate J.H.D."/>
            <person name="Banfield J.F."/>
        </authorList>
    </citation>
    <scope>NUCLEOTIDE SEQUENCE [LARGE SCALE GENOMIC DNA]</scope>
    <source>
        <strain evidence="3">NC_groundwater_70_Ag_B-0.1um_54_66</strain>
    </source>
</reference>
<dbReference type="GO" id="GO:0003724">
    <property type="term" value="F:RNA helicase activity"/>
    <property type="evidence" value="ECO:0007669"/>
    <property type="project" value="InterPro"/>
</dbReference>
<evidence type="ECO:0000313" key="3">
    <source>
        <dbReference type="EMBL" id="QQG36231.1"/>
    </source>
</evidence>
<dbReference type="Gene3D" id="3.40.50.300">
    <property type="entry name" value="P-loop containing nucleotide triphosphate hydrolases"/>
    <property type="match status" value="1"/>
</dbReference>
<protein>
    <recommendedName>
        <fullName evidence="2">Helicase superfamily 3 single-stranded DNA/RNA virus domain-containing protein</fullName>
    </recommendedName>
</protein>
<evidence type="ECO:0000313" key="4">
    <source>
        <dbReference type="Proteomes" id="UP000595362"/>
    </source>
</evidence>